<keyword evidence="11" id="KW-1185">Reference proteome</keyword>
<dbReference type="PROSITE" id="PS50919">
    <property type="entry name" value="MIR"/>
    <property type="match status" value="1"/>
</dbReference>
<dbReference type="InterPro" id="IPR036300">
    <property type="entry name" value="MIR_dom_sf"/>
</dbReference>
<feature type="zinc finger region" description="UBR-type" evidence="5">
    <location>
        <begin position="691"/>
        <end position="803"/>
    </location>
</feature>
<dbReference type="GO" id="GO:0008270">
    <property type="term" value="F:zinc ion binding"/>
    <property type="evidence" value="ECO:0007669"/>
    <property type="project" value="UniProtKB-UniRule"/>
</dbReference>
<feature type="region of interest" description="Disordered" evidence="7">
    <location>
        <begin position="221"/>
        <end position="329"/>
    </location>
</feature>
<dbReference type="InterPro" id="IPR016093">
    <property type="entry name" value="MIR_motif"/>
</dbReference>
<evidence type="ECO:0000256" key="6">
    <source>
        <dbReference type="RuleBase" id="RU366018"/>
    </source>
</evidence>
<comment type="catalytic activity">
    <reaction evidence="6">
        <text>S-ubiquitinyl-[E2 ubiquitin-conjugating enzyme]-L-cysteine + [acceptor protein]-L-lysine = [E2 ubiquitin-conjugating enzyme]-L-cysteine + N(6)-ubiquitinyl-[acceptor protein]-L-lysine.</text>
        <dbReference type="EC" id="2.3.2.27"/>
    </reaction>
</comment>
<comment type="pathway">
    <text evidence="6">Protein modification; protein ubiquitination.</text>
</comment>
<feature type="compositionally biased region" description="Low complexity" evidence="7">
    <location>
        <begin position="541"/>
        <end position="559"/>
    </location>
</feature>
<feature type="compositionally biased region" description="Basic and acidic residues" evidence="7">
    <location>
        <begin position="260"/>
        <end position="274"/>
    </location>
</feature>
<keyword evidence="6" id="KW-0833">Ubl conjugation pathway</keyword>
<keyword evidence="1 6" id="KW-0479">Metal-binding</keyword>
<dbReference type="SUPFAM" id="SSF82109">
    <property type="entry name" value="MIR domain"/>
    <property type="match status" value="1"/>
</dbReference>
<evidence type="ECO:0000313" key="10">
    <source>
        <dbReference type="EMBL" id="KAG0004337.1"/>
    </source>
</evidence>
<comment type="function">
    <text evidence="6">Ubiquitin ligase protein which is a component of the N-end rule pathway. Recognizes and binds to proteins bearing specific N-terminal residues that are destabilizing according to the N-end rule, leading to their ubiquitination and subsequent degradation.</text>
</comment>
<feature type="domain" description="UBR-type" evidence="9">
    <location>
        <begin position="691"/>
        <end position="803"/>
    </location>
</feature>
<proteinExistence type="inferred from homology"/>
<dbReference type="Pfam" id="PF02207">
    <property type="entry name" value="zf-UBR"/>
    <property type="match status" value="5"/>
</dbReference>
<keyword evidence="4 6" id="KW-0862">Zinc</keyword>
<evidence type="ECO:0000259" key="9">
    <source>
        <dbReference type="PROSITE" id="PS51157"/>
    </source>
</evidence>
<reference evidence="10" key="1">
    <citation type="journal article" date="2020" name="Fungal Divers.">
        <title>Resolving the Mortierellaceae phylogeny through synthesis of multi-gene phylogenetics and phylogenomics.</title>
        <authorList>
            <person name="Vandepol N."/>
            <person name="Liber J."/>
            <person name="Desiro A."/>
            <person name="Na H."/>
            <person name="Kennedy M."/>
            <person name="Barry K."/>
            <person name="Grigoriev I.V."/>
            <person name="Miller A.N."/>
            <person name="O'Donnell K."/>
            <person name="Stajich J.E."/>
            <person name="Bonito G."/>
        </authorList>
    </citation>
    <scope>NUCLEOTIDE SEQUENCE</scope>
    <source>
        <strain evidence="10">MES-2147</strain>
    </source>
</reference>
<dbReference type="PANTHER" id="PTHR21497">
    <property type="entry name" value="UBIQUITIN LIGASE E3 ALPHA-RELATED"/>
    <property type="match status" value="1"/>
</dbReference>
<evidence type="ECO:0000256" key="1">
    <source>
        <dbReference type="ARBA" id="ARBA00022723"/>
    </source>
</evidence>
<protein>
    <recommendedName>
        <fullName evidence="6">E3 ubiquitin-protein ligase</fullName>
        <ecNumber evidence="6">2.3.2.27</ecNumber>
    </recommendedName>
</protein>
<dbReference type="SMART" id="SM00396">
    <property type="entry name" value="ZnF_UBR1"/>
    <property type="match status" value="3"/>
</dbReference>
<dbReference type="Gene3D" id="2.10.110.30">
    <property type="match status" value="4"/>
</dbReference>
<feature type="domain" description="MIR" evidence="8">
    <location>
        <begin position="1049"/>
        <end position="1101"/>
    </location>
</feature>
<feature type="domain" description="UBR-type" evidence="9">
    <location>
        <begin position="807"/>
        <end position="881"/>
    </location>
</feature>
<dbReference type="CDD" id="cd19670">
    <property type="entry name" value="UBR-box_UBR1_2_3"/>
    <property type="match status" value="2"/>
</dbReference>
<evidence type="ECO:0000256" key="7">
    <source>
        <dbReference type="SAM" id="MobiDB-lite"/>
    </source>
</evidence>
<feature type="compositionally biased region" description="Low complexity" evidence="7">
    <location>
        <begin position="161"/>
        <end position="170"/>
    </location>
</feature>
<dbReference type="EMBL" id="JAAAHW010000273">
    <property type="protein sequence ID" value="KAG0004337.1"/>
    <property type="molecule type" value="Genomic_DNA"/>
</dbReference>
<dbReference type="Proteomes" id="UP000749646">
    <property type="component" value="Unassembled WGS sequence"/>
</dbReference>
<sequence>MFHHDAQSKALEKIVKRYLRASGFQLPALLSDFRVHCLETAIGGVTRNGSKAGSTTGSGDDGANRRIVFGVHHLRLLDEHWQVNVKSRYNCSSKLSNGMSSSLRSGGPPIKDHTEFLRAVDQVRRSYLGTCIPSPEAVSLLENLDEMQQTESASFLKSIAATTPSTATSPHPKRSGSISHQTTSFGSGVTGNGDTNTSDVGGGSEMLTDTLNNKRTSIQALTRAGSKSSNKSGSGTSNTAEGSGSGAGNNNDAVVSKEGQASRKQTEQVPKELEQQIAEILQSKRRSRPNSQHGSGSTKGQVYGANSGTTSRRMSGASSKTLIGGPPDPYKGGDHKAVVLFGWTLHMLHANTLQYACIWTWLYAHEGSSRQNDLIRTRRDWKVSYGDRVWLVSYWFATRNAKMELPEYLPRARGAPCRHVVPYGETYVICKTCPADVLCMRCFRDQNEGAVLCDRCFRSHNHFKHDVEAQIAEEGMTCSCHDNKSWKPEMHCTYHNPGVLESEYLPKPLVILPPIGDHPASSSIEMANILELRQADSDGGSTTPVSTSSTVIQPSSPTTKAHAPHRCGHIFQPGEDIYHCRDCSFNDKVVLCSRCFHGSACINHRWRMGAFQTPEVKVESGSETGSKSVLSTVVESLSIGKGSSKDGSTKEMTKAKTPTVSCDCGDPAMFKTAFDCNYHLPQEFRPMPNLIHCDYLFKKGETMFRCRTCHYVGEEEENHRHGNLTTTEVKDDGYSEMGTDISSDIWVCRRCFDPTEHRGHDIEALVNERNEGYYCHCGDPTILRRLPPDATLDSCFSCEDDHNRQTVLCTTEIKEGMVYYSCKTCQTDPTRVFCEPCFAVEAHVGHSFQKLPASDGFMPLRCGCGENSAFRFATHCQQHERVGGTNIVHRCHYRASAGEWISFCSDCYPPQDGMAPPYLCQRCRQGSEHTDHNTKWVQIEKDMPYPCACGSHSLSSLRLSAPAPTTVMPISLESVEGTINPPALCQYHAMIYKTTPSTTLFLHSHNHRFTNHQEHNEVTGYRYHDSDNDWIICRPDNGADHRNNPGVLSPYFQWKDVFWLQHVNTGKHFNSMASLKISQGFQEVSALEGPHSNNDWIVEETTWLRQQILSDE</sequence>
<evidence type="ECO:0000259" key="8">
    <source>
        <dbReference type="PROSITE" id="PS50919"/>
    </source>
</evidence>
<feature type="region of interest" description="Disordered" evidence="7">
    <location>
        <begin position="536"/>
        <end position="563"/>
    </location>
</feature>
<feature type="compositionally biased region" description="Low complexity" evidence="7">
    <location>
        <begin position="226"/>
        <end position="242"/>
    </location>
</feature>
<feature type="compositionally biased region" description="Polar residues" evidence="7">
    <location>
        <begin position="289"/>
        <end position="321"/>
    </location>
</feature>
<dbReference type="GO" id="GO:0000151">
    <property type="term" value="C:ubiquitin ligase complex"/>
    <property type="evidence" value="ECO:0007669"/>
    <property type="project" value="TreeGrafter"/>
</dbReference>
<dbReference type="GO" id="GO:0061630">
    <property type="term" value="F:ubiquitin protein ligase activity"/>
    <property type="evidence" value="ECO:0007669"/>
    <property type="project" value="UniProtKB-UniRule"/>
</dbReference>
<keyword evidence="6" id="KW-0808">Transferase</keyword>
<dbReference type="EC" id="2.3.2.27" evidence="6"/>
<feature type="domain" description="UBR-type" evidence="9">
    <location>
        <begin position="415"/>
        <end position="497"/>
    </location>
</feature>
<dbReference type="Gene3D" id="2.80.10.50">
    <property type="match status" value="1"/>
</dbReference>
<evidence type="ECO:0000256" key="3">
    <source>
        <dbReference type="ARBA" id="ARBA00022771"/>
    </source>
</evidence>
<evidence type="ECO:0000256" key="4">
    <source>
        <dbReference type="ARBA" id="ARBA00022833"/>
    </source>
</evidence>
<dbReference type="GO" id="GO:0016567">
    <property type="term" value="P:protein ubiquitination"/>
    <property type="evidence" value="ECO:0007669"/>
    <property type="project" value="UniProtKB-UniRule"/>
</dbReference>
<keyword evidence="2" id="KW-0677">Repeat</keyword>
<feature type="zinc finger region" description="UBR-type" evidence="5">
    <location>
        <begin position="807"/>
        <end position="881"/>
    </location>
</feature>
<dbReference type="AlphaFoldDB" id="A0A9P6SUT2"/>
<comment type="caution">
    <text evidence="10">The sequence shown here is derived from an EMBL/GenBank/DDBJ whole genome shotgun (WGS) entry which is preliminary data.</text>
</comment>
<evidence type="ECO:0000256" key="2">
    <source>
        <dbReference type="ARBA" id="ARBA00022737"/>
    </source>
</evidence>
<evidence type="ECO:0000313" key="11">
    <source>
        <dbReference type="Proteomes" id="UP000749646"/>
    </source>
</evidence>
<dbReference type="PANTHER" id="PTHR21497:SF24">
    <property type="entry name" value="E3 UBIQUITIN-PROTEIN LIGASE UBR1"/>
    <property type="match status" value="1"/>
</dbReference>
<feature type="compositionally biased region" description="Polar residues" evidence="7">
    <location>
        <begin position="176"/>
        <end position="199"/>
    </location>
</feature>
<feature type="region of interest" description="Disordered" evidence="7">
    <location>
        <begin position="161"/>
        <end position="208"/>
    </location>
</feature>
<gene>
    <name evidence="10" type="primary">UBR1</name>
    <name evidence="10" type="ORF">BGZ65_000540</name>
</gene>
<comment type="similarity">
    <text evidence="6">Belongs to the E3 ubiquitin-protein ligase UBR1-like family.</text>
</comment>
<dbReference type="OrthoDB" id="26387at2759"/>
<keyword evidence="3 6" id="KW-0863">Zinc-finger</keyword>
<evidence type="ECO:0000256" key="5">
    <source>
        <dbReference type="PROSITE-ProRule" id="PRU00508"/>
    </source>
</evidence>
<organism evidence="10 11">
    <name type="scientific">Modicella reniformis</name>
    <dbReference type="NCBI Taxonomy" id="1440133"/>
    <lineage>
        <taxon>Eukaryota</taxon>
        <taxon>Fungi</taxon>
        <taxon>Fungi incertae sedis</taxon>
        <taxon>Mucoromycota</taxon>
        <taxon>Mortierellomycotina</taxon>
        <taxon>Mortierellomycetes</taxon>
        <taxon>Mortierellales</taxon>
        <taxon>Mortierellaceae</taxon>
        <taxon>Modicella</taxon>
    </lineage>
</organism>
<dbReference type="GO" id="GO:0071596">
    <property type="term" value="P:ubiquitin-dependent protein catabolic process via the N-end rule pathway"/>
    <property type="evidence" value="ECO:0007669"/>
    <property type="project" value="UniProtKB-UniRule"/>
</dbReference>
<accession>A0A9P6SUT2</accession>
<dbReference type="InterPro" id="IPR003126">
    <property type="entry name" value="Znf_UBR"/>
</dbReference>
<dbReference type="InterPro" id="IPR039164">
    <property type="entry name" value="UBR1-like"/>
</dbReference>
<dbReference type="GO" id="GO:0005737">
    <property type="term" value="C:cytoplasm"/>
    <property type="evidence" value="ECO:0007669"/>
    <property type="project" value="TreeGrafter"/>
</dbReference>
<dbReference type="PROSITE" id="PS51157">
    <property type="entry name" value="ZF_UBR"/>
    <property type="match status" value="3"/>
</dbReference>
<feature type="zinc finger region" description="UBR-type" evidence="5">
    <location>
        <begin position="415"/>
        <end position="497"/>
    </location>
</feature>
<name>A0A9P6SUT2_9FUNG</name>